<dbReference type="OrthoDB" id="9791234at2"/>
<dbReference type="Proteomes" id="UP000009222">
    <property type="component" value="Chromosome"/>
</dbReference>
<dbReference type="InterPro" id="IPR036291">
    <property type="entry name" value="NAD(P)-bd_dom_sf"/>
</dbReference>
<evidence type="ECO:0000259" key="3">
    <source>
        <dbReference type="Pfam" id="PF08240"/>
    </source>
</evidence>
<dbReference type="SUPFAM" id="SSF51735">
    <property type="entry name" value="NAD(P)-binding Rossmann-fold domains"/>
    <property type="match status" value="1"/>
</dbReference>
<dbReference type="InterPro" id="IPR013149">
    <property type="entry name" value="ADH-like_C"/>
</dbReference>
<dbReference type="AlphaFoldDB" id="F5YB37"/>
<evidence type="ECO:0000313" key="5">
    <source>
        <dbReference type="Proteomes" id="UP000009222"/>
    </source>
</evidence>
<sequence>MKALVMAKPGEFNIEDRSRPEPKNDELLLKVLQVGVCGTDLHAYEGTQPFFTYPRVVGHELAVQIAGIPDSAKKEAGSLREGDIVSIIPYLNCGSCIACRAGKTNCCTSLKVLGVHIDGGMQEYLTVPARYAIPAGKVNPQDISLVECFSIGFHGVRRANPRPGEAALVVGAGPIGIGVIHGLKERGCKVIVLDINDKRLAYAREIAGADYAINSLNTDAEKTIADIAGGENPPLVMDATGNAAQMMKAFGYASAGGTIVFVGLVRADIVFSDPVLHAKEITLMASRNAGKEDFANVIAAIESGRVNTKGFVTHTASMEEAPDNFPKWIKPETGCIKAVVKIK</sequence>
<accession>F5YB37</accession>
<dbReference type="HOGENOM" id="CLU_026673_11_0_12"/>
<dbReference type="SUPFAM" id="SSF50129">
    <property type="entry name" value="GroES-like"/>
    <property type="match status" value="1"/>
</dbReference>
<keyword evidence="5" id="KW-1185">Reference proteome</keyword>
<name>F5YB37_LEAAZ</name>
<dbReference type="GO" id="GO:0016491">
    <property type="term" value="F:oxidoreductase activity"/>
    <property type="evidence" value="ECO:0007669"/>
    <property type="project" value="UniProtKB-KW"/>
</dbReference>
<keyword evidence="1" id="KW-0560">Oxidoreductase</keyword>
<dbReference type="eggNOG" id="COG1063">
    <property type="taxonomic scope" value="Bacteria"/>
</dbReference>
<proteinExistence type="predicted"/>
<dbReference type="InterPro" id="IPR011032">
    <property type="entry name" value="GroES-like_sf"/>
</dbReference>
<evidence type="ECO:0000259" key="2">
    <source>
        <dbReference type="Pfam" id="PF00107"/>
    </source>
</evidence>
<reference evidence="5" key="1">
    <citation type="submission" date="2009-12" db="EMBL/GenBank/DDBJ databases">
        <title>Complete sequence of Treponema azotonutricium strain ZAS-9.</title>
        <authorList>
            <person name="Tetu S.G."/>
            <person name="Matson E."/>
            <person name="Ren Q."/>
            <person name="Seshadri R."/>
            <person name="Elbourne L."/>
            <person name="Hassan K.A."/>
            <person name="Durkin A."/>
            <person name="Radune D."/>
            <person name="Mohamoud Y."/>
            <person name="Shay R."/>
            <person name="Jin S."/>
            <person name="Zhang X."/>
            <person name="Lucey K."/>
            <person name="Ballor N.R."/>
            <person name="Ottesen E."/>
            <person name="Rosenthal R."/>
            <person name="Allen A."/>
            <person name="Leadbetter J.R."/>
            <person name="Paulsen I.T."/>
        </authorList>
    </citation>
    <scope>NUCLEOTIDE SEQUENCE [LARGE SCALE GENOMIC DNA]</scope>
    <source>
        <strain evidence="5">ATCC BAA-888 / DSM 13862 / ZAS-9</strain>
    </source>
</reference>
<feature type="domain" description="Alcohol dehydrogenase-like N-terminal" evidence="3">
    <location>
        <begin position="24"/>
        <end position="135"/>
    </location>
</feature>
<reference evidence="4 5" key="2">
    <citation type="journal article" date="2011" name="ISME J.">
        <title>RNA-seq reveals cooperative metabolic interactions between two termite-gut spirochete species in co-culture.</title>
        <authorList>
            <person name="Rosenthal A.Z."/>
            <person name="Matson E.G."/>
            <person name="Eldar A."/>
            <person name="Leadbetter J.R."/>
        </authorList>
    </citation>
    <scope>NUCLEOTIDE SEQUENCE [LARGE SCALE GENOMIC DNA]</scope>
    <source>
        <strain evidence="5">ATCC BAA-888 / DSM 13862 / ZAS-9</strain>
    </source>
</reference>
<dbReference type="InterPro" id="IPR013154">
    <property type="entry name" value="ADH-like_N"/>
</dbReference>
<dbReference type="InterPro" id="IPR050129">
    <property type="entry name" value="Zn_alcohol_dh"/>
</dbReference>
<evidence type="ECO:0000313" key="4">
    <source>
        <dbReference type="EMBL" id="AEF80515.1"/>
    </source>
</evidence>
<dbReference type="CDD" id="cd08261">
    <property type="entry name" value="Zn_ADH7"/>
    <property type="match status" value="1"/>
</dbReference>
<dbReference type="Pfam" id="PF08240">
    <property type="entry name" value="ADH_N"/>
    <property type="match status" value="1"/>
</dbReference>
<evidence type="ECO:0008006" key="6">
    <source>
        <dbReference type="Google" id="ProtNLM"/>
    </source>
</evidence>
<dbReference type="EMBL" id="CP001841">
    <property type="protein sequence ID" value="AEF80515.1"/>
    <property type="molecule type" value="Genomic_DNA"/>
</dbReference>
<dbReference type="Pfam" id="PF00107">
    <property type="entry name" value="ADH_zinc_N"/>
    <property type="match status" value="1"/>
</dbReference>
<dbReference type="STRING" id="545695.TREAZ_3032"/>
<dbReference type="FunCoup" id="F5YB37">
    <property type="interactions" value="6"/>
</dbReference>
<protein>
    <recommendedName>
        <fullName evidence="6">Alcohol dehydrogenase</fullName>
    </recommendedName>
</protein>
<dbReference type="RefSeq" id="WP_015712518.1">
    <property type="nucleotide sequence ID" value="NC_015577.1"/>
</dbReference>
<gene>
    <name evidence="4" type="ordered locus">TREAZ_3032</name>
</gene>
<dbReference type="Gene3D" id="3.40.50.720">
    <property type="entry name" value="NAD(P)-binding Rossmann-like Domain"/>
    <property type="match status" value="1"/>
</dbReference>
<dbReference type="PANTHER" id="PTHR43401:SF3">
    <property type="entry name" value="L-GALACTONATE-5-DEHYDROGENASE"/>
    <property type="match status" value="1"/>
</dbReference>
<dbReference type="KEGG" id="taz:TREAZ_3032"/>
<evidence type="ECO:0000256" key="1">
    <source>
        <dbReference type="ARBA" id="ARBA00023002"/>
    </source>
</evidence>
<organism evidence="4 5">
    <name type="scientific">Leadbettera azotonutricia (strain ATCC BAA-888 / DSM 13862 / ZAS-9)</name>
    <name type="common">Treponema azotonutricium</name>
    <dbReference type="NCBI Taxonomy" id="545695"/>
    <lineage>
        <taxon>Bacteria</taxon>
        <taxon>Pseudomonadati</taxon>
        <taxon>Spirochaetota</taxon>
        <taxon>Spirochaetia</taxon>
        <taxon>Spirochaetales</taxon>
        <taxon>Breznakiellaceae</taxon>
        <taxon>Leadbettera</taxon>
    </lineage>
</organism>
<dbReference type="Gene3D" id="3.90.180.10">
    <property type="entry name" value="Medium-chain alcohol dehydrogenases, catalytic domain"/>
    <property type="match status" value="1"/>
</dbReference>
<feature type="domain" description="Alcohol dehydrogenase-like C-terminal" evidence="2">
    <location>
        <begin position="174"/>
        <end position="302"/>
    </location>
</feature>
<dbReference type="InParanoid" id="F5YB37"/>
<dbReference type="PANTHER" id="PTHR43401">
    <property type="entry name" value="L-THREONINE 3-DEHYDROGENASE"/>
    <property type="match status" value="1"/>
</dbReference>